<evidence type="ECO:0000259" key="7">
    <source>
        <dbReference type="Pfam" id="PF01749"/>
    </source>
</evidence>
<accession>A0ABQ5KKD5</accession>
<proteinExistence type="inferred from homology"/>
<sequence>MRQVNKSVLTTESSVDTRRRRAKMAVALRKEKRSQLLKSRRSARTQSQASSSSVGSHHAVEKSFQEIQRIDTHLANIKSDNVDDIRSALHGLRLALSHPHIPPILQVFHAGVIPIICRYLHSTDINVVYDACWCVTNICSGSKDPCAAVIKEDVVPRLVQLCGCHEHQGIMEQAVWALGNIAGDRIEYRDLVIRAGCVPAIASLLLYKDINQFTLLNGTWSMSNVCRGLPPPPYEDVKGFLEPIKHLVYNSNDQVVLDALFALAFIIDNEKSGTEPLDFAVKNNLLYRIVELLDRETSSFHTPAIRIIGCTSGGDEAHTQATISAGIIPKLSALLEGRRMVKKEALWTVANIAAGTSEQAELILKNDDIIDKVISFMTNPDENPSIRRECLWVVANLVKGLTENEPRIALCRKGLIPALIQSLRATDQRTTHIAVDTLKQLLEMGSKMSLGSNPIVDAVLENDGSTVLDSLRMYAPRAIAVKVEELCNDYFEFEDEDDVDEF</sequence>
<feature type="compositionally biased region" description="Polar residues" evidence="6">
    <location>
        <begin position="1"/>
        <end position="14"/>
    </location>
</feature>
<evidence type="ECO:0000313" key="8">
    <source>
        <dbReference type="EMBL" id="GKT32966.1"/>
    </source>
</evidence>
<evidence type="ECO:0000256" key="2">
    <source>
        <dbReference type="ARBA" id="ARBA00022448"/>
    </source>
</evidence>
<dbReference type="InterPro" id="IPR000225">
    <property type="entry name" value="Armadillo"/>
</dbReference>
<evidence type="ECO:0000256" key="3">
    <source>
        <dbReference type="ARBA" id="ARBA00022737"/>
    </source>
</evidence>
<dbReference type="Proteomes" id="UP001057375">
    <property type="component" value="Unassembled WGS sequence"/>
</dbReference>
<evidence type="ECO:0000256" key="5">
    <source>
        <dbReference type="PIRNR" id="PIRNR005673"/>
    </source>
</evidence>
<keyword evidence="4 5" id="KW-0653">Protein transport</keyword>
<dbReference type="SUPFAM" id="SSF48371">
    <property type="entry name" value="ARM repeat"/>
    <property type="match status" value="1"/>
</dbReference>
<comment type="similarity">
    <text evidence="1 5">Belongs to the importin alpha family.</text>
</comment>
<feature type="compositionally biased region" description="Low complexity" evidence="6">
    <location>
        <begin position="44"/>
        <end position="53"/>
    </location>
</feature>
<dbReference type="InterPro" id="IPR002652">
    <property type="entry name" value="Importin-a_IBB"/>
</dbReference>
<dbReference type="InterPro" id="IPR016024">
    <property type="entry name" value="ARM-type_fold"/>
</dbReference>
<comment type="caution">
    <text evidence="8">The sequence shown here is derived from an EMBL/GenBank/DDBJ whole genome shotgun (WGS) entry which is preliminary data.</text>
</comment>
<keyword evidence="9" id="KW-1185">Reference proteome</keyword>
<evidence type="ECO:0000256" key="4">
    <source>
        <dbReference type="ARBA" id="ARBA00022927"/>
    </source>
</evidence>
<dbReference type="InterPro" id="IPR011989">
    <property type="entry name" value="ARM-like"/>
</dbReference>
<evidence type="ECO:0000313" key="9">
    <source>
        <dbReference type="Proteomes" id="UP001057375"/>
    </source>
</evidence>
<name>A0ABQ5KKD5_9EUKA</name>
<organism evidence="8 9">
    <name type="scientific">Aduncisulcus paluster</name>
    <dbReference type="NCBI Taxonomy" id="2918883"/>
    <lineage>
        <taxon>Eukaryota</taxon>
        <taxon>Metamonada</taxon>
        <taxon>Carpediemonas-like organisms</taxon>
        <taxon>Aduncisulcus</taxon>
    </lineage>
</organism>
<evidence type="ECO:0000256" key="1">
    <source>
        <dbReference type="ARBA" id="ARBA00010394"/>
    </source>
</evidence>
<dbReference type="PANTHER" id="PTHR23316">
    <property type="entry name" value="IMPORTIN ALPHA"/>
    <property type="match status" value="1"/>
</dbReference>
<dbReference type="InterPro" id="IPR024931">
    <property type="entry name" value="Importin_alpha"/>
</dbReference>
<dbReference type="Gene3D" id="1.25.10.10">
    <property type="entry name" value="Leucine-rich Repeat Variant"/>
    <property type="match status" value="1"/>
</dbReference>
<feature type="region of interest" description="Disordered" evidence="6">
    <location>
        <begin position="1"/>
        <end position="60"/>
    </location>
</feature>
<keyword evidence="2 5" id="KW-0813">Transport</keyword>
<evidence type="ECO:0000256" key="6">
    <source>
        <dbReference type="SAM" id="MobiDB-lite"/>
    </source>
</evidence>
<reference evidence="8" key="1">
    <citation type="submission" date="2022-03" db="EMBL/GenBank/DDBJ databases">
        <title>Draft genome sequence of Aduncisulcus paluster, a free-living microaerophilic Fornicata.</title>
        <authorList>
            <person name="Yuyama I."/>
            <person name="Kume K."/>
            <person name="Tamura T."/>
            <person name="Inagaki Y."/>
            <person name="Hashimoto T."/>
        </authorList>
    </citation>
    <scope>NUCLEOTIDE SEQUENCE</scope>
    <source>
        <strain evidence="8">NY0171</strain>
    </source>
</reference>
<keyword evidence="3" id="KW-0677">Repeat</keyword>
<dbReference type="Pfam" id="PF01749">
    <property type="entry name" value="IBB"/>
    <property type="match status" value="1"/>
</dbReference>
<protein>
    <recommendedName>
        <fullName evidence="5">Importin subunit alpha</fullName>
    </recommendedName>
</protein>
<dbReference type="EMBL" id="BQXS01010099">
    <property type="protein sequence ID" value="GKT32966.1"/>
    <property type="molecule type" value="Genomic_DNA"/>
</dbReference>
<dbReference type="Pfam" id="PF00514">
    <property type="entry name" value="Arm"/>
    <property type="match status" value="3"/>
</dbReference>
<dbReference type="SMART" id="SM00185">
    <property type="entry name" value="ARM"/>
    <property type="match status" value="6"/>
</dbReference>
<feature type="domain" description="IBB" evidence="7">
    <location>
        <begin position="15"/>
        <end position="85"/>
    </location>
</feature>
<dbReference type="PIRSF" id="PIRSF005673">
    <property type="entry name" value="Importin_alpha"/>
    <property type="match status" value="1"/>
</dbReference>
<gene>
    <name evidence="8" type="ORF">ADUPG1_007003</name>
</gene>